<dbReference type="PANTHER" id="PTHR42830:SF1">
    <property type="entry name" value="OSMOTICALLY INDUCIBLE FAMILY PROTEIN"/>
    <property type="match status" value="1"/>
</dbReference>
<evidence type="ECO:0000313" key="2">
    <source>
        <dbReference type="EMBL" id="WNM25829.1"/>
    </source>
</evidence>
<dbReference type="InterPro" id="IPR019904">
    <property type="entry name" value="Peroxiredoxin_OsmC"/>
</dbReference>
<feature type="compositionally biased region" description="Polar residues" evidence="1">
    <location>
        <begin position="1"/>
        <end position="10"/>
    </location>
</feature>
<dbReference type="InterPro" id="IPR052707">
    <property type="entry name" value="OsmC_Ohr_Peroxiredoxin"/>
</dbReference>
<dbReference type="InterPro" id="IPR015946">
    <property type="entry name" value="KH_dom-like_a/b"/>
</dbReference>
<dbReference type="InterPro" id="IPR036102">
    <property type="entry name" value="OsmC/Ohrsf"/>
</dbReference>
<dbReference type="NCBIfam" id="TIGR03562">
    <property type="entry name" value="osmo_induc_OsmC"/>
    <property type="match status" value="1"/>
</dbReference>
<reference evidence="2 3" key="1">
    <citation type="submission" date="2023-09" db="EMBL/GenBank/DDBJ databases">
        <title>Demequina sp. a novel bacteria isolated from Capsicum annuum.</title>
        <authorList>
            <person name="Humaira Z."/>
            <person name="Lee J."/>
            <person name="Cho D."/>
        </authorList>
    </citation>
    <scope>NUCLEOTIDE SEQUENCE [LARGE SCALE GENOMIC DNA]</scope>
    <source>
        <strain evidence="2 3">OYTSA14</strain>
    </source>
</reference>
<evidence type="ECO:0000256" key="1">
    <source>
        <dbReference type="SAM" id="MobiDB-lite"/>
    </source>
</evidence>
<proteinExistence type="predicted"/>
<dbReference type="RefSeq" id="WP_313501368.1">
    <property type="nucleotide sequence ID" value="NZ_CP134879.1"/>
</dbReference>
<feature type="region of interest" description="Disordered" evidence="1">
    <location>
        <begin position="1"/>
        <end position="48"/>
    </location>
</feature>
<dbReference type="InterPro" id="IPR003718">
    <property type="entry name" value="OsmC/Ohr_fam"/>
</dbReference>
<dbReference type="EMBL" id="CP134879">
    <property type="protein sequence ID" value="WNM25829.1"/>
    <property type="molecule type" value="Genomic_DNA"/>
</dbReference>
<accession>A0AA96JEL2</accession>
<dbReference type="Proteomes" id="UP001304125">
    <property type="component" value="Chromosome"/>
</dbReference>
<sequence>MITSKATTRWQGGLSDGKGLTSLGSGTAEVPVDWRQRSTGEGTSSTPEELLAAAHSACFAMALSNALEQNGTPPLEMRTDARVQFVPGEGIAWSMLTVHAHVPGLDPIEFGRIAEDAKDNCPMSKALGAIDVSLESATLQQ</sequence>
<dbReference type="PANTHER" id="PTHR42830">
    <property type="entry name" value="OSMOTICALLY INDUCIBLE FAMILY PROTEIN"/>
    <property type="match status" value="1"/>
</dbReference>
<organism evidence="2 3">
    <name type="scientific">Demequina capsici</name>
    <dbReference type="NCBI Taxonomy" id="3075620"/>
    <lineage>
        <taxon>Bacteria</taxon>
        <taxon>Bacillati</taxon>
        <taxon>Actinomycetota</taxon>
        <taxon>Actinomycetes</taxon>
        <taxon>Micrococcales</taxon>
        <taxon>Demequinaceae</taxon>
        <taxon>Demequina</taxon>
    </lineage>
</organism>
<gene>
    <name evidence="2" type="ORF">RN606_06680</name>
</gene>
<dbReference type="GO" id="GO:0006979">
    <property type="term" value="P:response to oxidative stress"/>
    <property type="evidence" value="ECO:0007669"/>
    <property type="project" value="InterPro"/>
</dbReference>
<dbReference type="Gene3D" id="3.30.300.20">
    <property type="match status" value="1"/>
</dbReference>
<protein>
    <submittedName>
        <fullName evidence="2">OsmC family peroxiredoxin</fullName>
    </submittedName>
</protein>
<dbReference type="Pfam" id="PF02566">
    <property type="entry name" value="OsmC"/>
    <property type="match status" value="1"/>
</dbReference>
<dbReference type="SUPFAM" id="SSF82784">
    <property type="entry name" value="OsmC-like"/>
    <property type="match status" value="1"/>
</dbReference>
<dbReference type="AlphaFoldDB" id="A0AA96JEL2"/>
<evidence type="ECO:0000313" key="3">
    <source>
        <dbReference type="Proteomes" id="UP001304125"/>
    </source>
</evidence>
<keyword evidence="3" id="KW-1185">Reference proteome</keyword>
<dbReference type="GO" id="GO:0004601">
    <property type="term" value="F:peroxidase activity"/>
    <property type="evidence" value="ECO:0007669"/>
    <property type="project" value="InterPro"/>
</dbReference>
<name>A0AA96JEL2_9MICO</name>